<evidence type="ECO:0000313" key="4">
    <source>
        <dbReference type="Proteomes" id="UP000595140"/>
    </source>
</evidence>
<dbReference type="Proteomes" id="UP000595140">
    <property type="component" value="Unassembled WGS sequence"/>
</dbReference>
<evidence type="ECO:0000256" key="1">
    <source>
        <dbReference type="SAM" id="Coils"/>
    </source>
</evidence>
<evidence type="ECO:0000256" key="2">
    <source>
        <dbReference type="SAM" id="MobiDB-lite"/>
    </source>
</evidence>
<evidence type="ECO:0000313" key="3">
    <source>
        <dbReference type="EMBL" id="VFQ79945.1"/>
    </source>
</evidence>
<name>A0A484LU81_9ASTE</name>
<protein>
    <submittedName>
        <fullName evidence="3">Uncharacterized protein</fullName>
    </submittedName>
</protein>
<dbReference type="CDD" id="cd14686">
    <property type="entry name" value="bZIP"/>
    <property type="match status" value="1"/>
</dbReference>
<gene>
    <name evidence="3" type="ORF">CCAM_LOCUS21721</name>
</gene>
<keyword evidence="4" id="KW-1185">Reference proteome</keyword>
<feature type="compositionally biased region" description="Basic and acidic residues" evidence="2">
    <location>
        <begin position="344"/>
        <end position="353"/>
    </location>
</feature>
<organism evidence="3 4">
    <name type="scientific">Cuscuta campestris</name>
    <dbReference type="NCBI Taxonomy" id="132261"/>
    <lineage>
        <taxon>Eukaryota</taxon>
        <taxon>Viridiplantae</taxon>
        <taxon>Streptophyta</taxon>
        <taxon>Embryophyta</taxon>
        <taxon>Tracheophyta</taxon>
        <taxon>Spermatophyta</taxon>
        <taxon>Magnoliopsida</taxon>
        <taxon>eudicotyledons</taxon>
        <taxon>Gunneridae</taxon>
        <taxon>Pentapetalae</taxon>
        <taxon>asterids</taxon>
        <taxon>lamiids</taxon>
        <taxon>Solanales</taxon>
        <taxon>Convolvulaceae</taxon>
        <taxon>Cuscuteae</taxon>
        <taxon>Cuscuta</taxon>
        <taxon>Cuscuta subgen. Grammica</taxon>
        <taxon>Cuscuta sect. Cleistogrammica</taxon>
    </lineage>
</organism>
<dbReference type="AlphaFoldDB" id="A0A484LU81"/>
<sequence length="493" mass="54374">MAPSTDPATWVHESSIIKEDELREMAEFLGKGFRIHHRDAVGGISLSRNPDPQKYMVMYYHSVGNRFRLPLHGLVRDMCQTFEFPPGQLTANAHKYVASYILRCCALDKTPTLDEFFVLFSIGGDFPFYSVFPHPQFPVFEKVESKIDRWARRYFVIEFPAHSPLDLSGIVCRSSLSRNPFATAPEAEGAYNALREEGGLISHHSLQDARLHKKADFYYPLGPDPFPFEGVSSPRRSKASPVVESHPAENSSRNQAQGDATALAICKPFAALDVVPISAIPGLRKPTPSQKRPREGVTDDDFLPKKSRGDGTPASPRPLTASSGTKDATPVAASGGLELPNPDSLDHDADKSPDQAPLQRPTASHSTIQVNLEKMTGLVQGPTISQARPDLLALNALYSIEQAQQSLLTLTKEYLGGAWGNYRAMVVLKDKELAARALQQKVDSLEQQVQALQEENSRLKADASAELMDERSRVKSLQEQIATYQGSTHDLET</sequence>
<feature type="region of interest" description="Disordered" evidence="2">
    <location>
        <begin position="280"/>
        <end position="365"/>
    </location>
</feature>
<proteinExistence type="predicted"/>
<dbReference type="OrthoDB" id="671678at2759"/>
<feature type="region of interest" description="Disordered" evidence="2">
    <location>
        <begin position="229"/>
        <end position="256"/>
    </location>
</feature>
<feature type="compositionally biased region" description="Basic and acidic residues" evidence="2">
    <location>
        <begin position="292"/>
        <end position="309"/>
    </location>
</feature>
<reference evidence="3 4" key="1">
    <citation type="submission" date="2018-04" db="EMBL/GenBank/DDBJ databases">
        <authorList>
            <person name="Vogel A."/>
        </authorList>
    </citation>
    <scope>NUCLEOTIDE SEQUENCE [LARGE SCALE GENOMIC DNA]</scope>
</reference>
<accession>A0A484LU81</accession>
<feature type="coiled-coil region" evidence="1">
    <location>
        <begin position="428"/>
        <end position="480"/>
    </location>
</feature>
<dbReference type="EMBL" id="OOIL02002022">
    <property type="protein sequence ID" value="VFQ79945.1"/>
    <property type="molecule type" value="Genomic_DNA"/>
</dbReference>
<keyword evidence="1" id="KW-0175">Coiled coil</keyword>